<dbReference type="Proteomes" id="UP001595075">
    <property type="component" value="Unassembled WGS sequence"/>
</dbReference>
<keyword evidence="4" id="KW-1185">Reference proteome</keyword>
<evidence type="ECO:0000313" key="3">
    <source>
        <dbReference type="EMBL" id="KAL2063580.1"/>
    </source>
</evidence>
<feature type="region of interest" description="Disordered" evidence="1">
    <location>
        <begin position="143"/>
        <end position="174"/>
    </location>
</feature>
<proteinExistence type="predicted"/>
<feature type="region of interest" description="Disordered" evidence="1">
    <location>
        <begin position="1"/>
        <end position="98"/>
    </location>
</feature>
<keyword evidence="2" id="KW-0812">Transmembrane</keyword>
<evidence type="ECO:0008006" key="5">
    <source>
        <dbReference type="Google" id="ProtNLM"/>
    </source>
</evidence>
<keyword evidence="2" id="KW-0472">Membrane</keyword>
<feature type="compositionally biased region" description="Polar residues" evidence="1">
    <location>
        <begin position="165"/>
        <end position="174"/>
    </location>
</feature>
<dbReference type="EMBL" id="JAZHXI010000015">
    <property type="protein sequence ID" value="KAL2063580.1"/>
    <property type="molecule type" value="Genomic_DNA"/>
</dbReference>
<evidence type="ECO:0000313" key="4">
    <source>
        <dbReference type="Proteomes" id="UP001595075"/>
    </source>
</evidence>
<protein>
    <recommendedName>
        <fullName evidence="5">Tat pathway signal sequence</fullName>
    </recommendedName>
</protein>
<feature type="compositionally biased region" description="Basic and acidic residues" evidence="1">
    <location>
        <begin position="82"/>
        <end position="98"/>
    </location>
</feature>
<accession>A0ABR4C1K4</accession>
<feature type="compositionally biased region" description="Low complexity" evidence="1">
    <location>
        <begin position="8"/>
        <end position="17"/>
    </location>
</feature>
<feature type="transmembrane region" description="Helical" evidence="2">
    <location>
        <begin position="117"/>
        <end position="139"/>
    </location>
</feature>
<name>A0ABR4C1K4_9HELO</name>
<organism evidence="3 4">
    <name type="scientific">Oculimacula yallundae</name>
    <dbReference type="NCBI Taxonomy" id="86028"/>
    <lineage>
        <taxon>Eukaryota</taxon>
        <taxon>Fungi</taxon>
        <taxon>Dikarya</taxon>
        <taxon>Ascomycota</taxon>
        <taxon>Pezizomycotina</taxon>
        <taxon>Leotiomycetes</taxon>
        <taxon>Helotiales</taxon>
        <taxon>Ploettnerulaceae</taxon>
        <taxon>Oculimacula</taxon>
    </lineage>
</organism>
<sequence length="375" mass="40322">MSFIFTVRSTPRSSSSSMHRRDQQSAGSLPAISEDGASFLEPRQAPPVPPRAWNRPPHKNFALGSPPSLSFDGSPPPYTHFDSSEDVKGPKGEKLSDLRRNLENNKHIAKRGGWKRFAIILAIVILCLVGLIVGLAVGLRKRHKNSSSERDRSGSGSPAGGASGTVNPATDPSTNATFPAGSYRIDTFLDTISTNCTSNPATWRCFPYFTYATSASQSAATFDWIISPSSGSNYTISSTDNYFSIIFSNASLSLMNAGADDEHYFFQTMMDKPTKPVAQLGSANVASTCYFNSTTFQGYLYTKMPKTYMTNNETSSTDTTNAAFAAWPYAVKVEQVASAGSGTPTCLGPSGENLDDSSVPDTTQLCDCLYLNTGT</sequence>
<gene>
    <name evidence="3" type="ORF">VTL71DRAFT_5385</name>
</gene>
<evidence type="ECO:0000256" key="2">
    <source>
        <dbReference type="SAM" id="Phobius"/>
    </source>
</evidence>
<reference evidence="3 4" key="1">
    <citation type="journal article" date="2024" name="Commun. Biol.">
        <title>Comparative genomic analysis of thermophilic fungi reveals convergent evolutionary adaptations and gene losses.</title>
        <authorList>
            <person name="Steindorff A.S."/>
            <person name="Aguilar-Pontes M.V."/>
            <person name="Robinson A.J."/>
            <person name="Andreopoulos B."/>
            <person name="LaButti K."/>
            <person name="Kuo A."/>
            <person name="Mondo S."/>
            <person name="Riley R."/>
            <person name="Otillar R."/>
            <person name="Haridas S."/>
            <person name="Lipzen A."/>
            <person name="Grimwood J."/>
            <person name="Schmutz J."/>
            <person name="Clum A."/>
            <person name="Reid I.D."/>
            <person name="Moisan M.C."/>
            <person name="Butler G."/>
            <person name="Nguyen T.T.M."/>
            <person name="Dewar K."/>
            <person name="Conant G."/>
            <person name="Drula E."/>
            <person name="Henrissat B."/>
            <person name="Hansel C."/>
            <person name="Singer S."/>
            <person name="Hutchinson M.I."/>
            <person name="de Vries R.P."/>
            <person name="Natvig D.O."/>
            <person name="Powell A.J."/>
            <person name="Tsang A."/>
            <person name="Grigoriev I.V."/>
        </authorList>
    </citation>
    <scope>NUCLEOTIDE SEQUENCE [LARGE SCALE GENOMIC DNA]</scope>
    <source>
        <strain evidence="3 4">CBS 494.80</strain>
    </source>
</reference>
<comment type="caution">
    <text evidence="3">The sequence shown here is derived from an EMBL/GenBank/DDBJ whole genome shotgun (WGS) entry which is preliminary data.</text>
</comment>
<evidence type="ECO:0000256" key="1">
    <source>
        <dbReference type="SAM" id="MobiDB-lite"/>
    </source>
</evidence>
<keyword evidence="2" id="KW-1133">Transmembrane helix</keyword>